<organism evidence="1">
    <name type="scientific">Anguilla anguilla</name>
    <name type="common">European freshwater eel</name>
    <name type="synonym">Muraena anguilla</name>
    <dbReference type="NCBI Taxonomy" id="7936"/>
    <lineage>
        <taxon>Eukaryota</taxon>
        <taxon>Metazoa</taxon>
        <taxon>Chordata</taxon>
        <taxon>Craniata</taxon>
        <taxon>Vertebrata</taxon>
        <taxon>Euteleostomi</taxon>
        <taxon>Actinopterygii</taxon>
        <taxon>Neopterygii</taxon>
        <taxon>Teleostei</taxon>
        <taxon>Anguilliformes</taxon>
        <taxon>Anguillidae</taxon>
        <taxon>Anguilla</taxon>
    </lineage>
</organism>
<dbReference type="AlphaFoldDB" id="A0A0E9PAW7"/>
<dbReference type="EMBL" id="GBXM01107589">
    <property type="protein sequence ID" value="JAH00988.1"/>
    <property type="molecule type" value="Transcribed_RNA"/>
</dbReference>
<reference evidence="1" key="2">
    <citation type="journal article" date="2015" name="Fish Shellfish Immunol.">
        <title>Early steps in the European eel (Anguilla anguilla)-Vibrio vulnificus interaction in the gills: Role of the RtxA13 toxin.</title>
        <authorList>
            <person name="Callol A."/>
            <person name="Pajuelo D."/>
            <person name="Ebbesson L."/>
            <person name="Teles M."/>
            <person name="MacKenzie S."/>
            <person name="Amaro C."/>
        </authorList>
    </citation>
    <scope>NUCLEOTIDE SEQUENCE</scope>
</reference>
<proteinExistence type="predicted"/>
<reference evidence="1" key="1">
    <citation type="submission" date="2014-11" db="EMBL/GenBank/DDBJ databases">
        <authorList>
            <person name="Amaro Gonzalez C."/>
        </authorList>
    </citation>
    <scope>NUCLEOTIDE SEQUENCE</scope>
</reference>
<sequence length="42" mass="5019">MYSLRHVYCKTIWVTLSKQQSVWVKREELVHHTMPVIFSSLG</sequence>
<accession>A0A0E9PAW7</accession>
<evidence type="ECO:0000313" key="1">
    <source>
        <dbReference type="EMBL" id="JAH00988.1"/>
    </source>
</evidence>
<protein>
    <submittedName>
        <fullName evidence="1">Uncharacterized protein</fullName>
    </submittedName>
</protein>
<name>A0A0E9PAW7_ANGAN</name>